<protein>
    <submittedName>
        <fullName evidence="1">DUF4493 domain-containing protein</fullName>
    </submittedName>
</protein>
<dbReference type="InterPro" id="IPR027840">
    <property type="entry name" value="DUF4493"/>
</dbReference>
<dbReference type="EMBL" id="JACOOJ010000008">
    <property type="protein sequence ID" value="MBC5632412.1"/>
    <property type="molecule type" value="Genomic_DNA"/>
</dbReference>
<sequence>MEDKNLYKIYSAKKMIFLVWSVLVLSILIFSCDSDKVGAFEHPGLLQFGLSADTTGIQGNQEITKAVLPDLEPFLNTDLYQIEILQGEEETVVSSFEHYEDMPDQVELERGNYKIRASMGELKPAAFEAPRFEGVSDFIIKENMTTKLDVTCSLANARVTVAYTDSFKVVYPTYTLSIKTSHTTEPLEFVQDEVRPGWFQVDAGGEDLKGILTVKPDTGEVKQYSVNIPSVKPKDNVRLTFNSTPNTRPDQGLTVKITINDETEEKPVYIYIPDYMLPVDAALLESHGFAHEDPIVLGNKDKVTEANVKMYVPGTIENCKLSIWEDDGKPMEYDLAHLNDVDKGVLTGKGFNLPDIWHKKQVLLDFVPVIEKLPRIEAGKTEVKVYNYQLIVTDSLVNPHVSNPLTLSVKMIPDVAPKILLSDGFISSDIIRVTEGGIVYNDGVKNDPEFNATIQSSKELSACLLKITDATGTMREYDLTTGTSIDGVKYDLSASIPFVNFKEAISALTLDDDNVKRYEYELTARTEFEGTTYEDVKTFIVDLVPPKFEMSMNGDTEVNGDAFAKRAVLRATTKTGSADKLLFQLYEDGQWKDIAKDRMDGEVSIKDDVASAVVTGLKPETQYRVRAKYGNHVSGEVTFTTEKEVYLSEKMLDLEEWSYVDGPKATGLAALGGKGPFWKHWYPRNNKDEATEGWCTLNNITSQDNVYCAYESNSGTIQSTEASSGVYAAEIRTLGWGEGTTAAAPISTIKNITPGQLFLGKVSGLDYQYGYTFFSRPTAISFDYKYIPKGTHQFIAKIILKNNETLIGEKIFSGDAQSSYISKKLYIDYSFFLKATSISIIFISGDNTKEEVDTASISRSSEHVGNRLFIDNVSLIYE</sequence>
<keyword evidence="2" id="KW-1185">Reference proteome</keyword>
<dbReference type="Proteomes" id="UP000651475">
    <property type="component" value="Unassembled WGS sequence"/>
</dbReference>
<dbReference type="RefSeq" id="WP_186929181.1">
    <property type="nucleotide sequence ID" value="NZ_JACOOJ010000008.1"/>
</dbReference>
<gene>
    <name evidence="1" type="ORF">H8S65_06475</name>
</gene>
<dbReference type="Gene3D" id="2.60.120.890">
    <property type="entry name" value="BT2081, beta-jelly-roll domain"/>
    <property type="match status" value="1"/>
</dbReference>
<dbReference type="PROSITE" id="PS51257">
    <property type="entry name" value="PROKAR_LIPOPROTEIN"/>
    <property type="match status" value="1"/>
</dbReference>
<proteinExistence type="predicted"/>
<name>A0ABR7DNA3_9BACT</name>
<reference evidence="1 2" key="1">
    <citation type="submission" date="2020-08" db="EMBL/GenBank/DDBJ databases">
        <title>Genome public.</title>
        <authorList>
            <person name="Liu C."/>
            <person name="Sun Q."/>
        </authorList>
    </citation>
    <scope>NUCLEOTIDE SEQUENCE [LARGE SCALE GENOMIC DNA]</scope>
    <source>
        <strain evidence="1 2">NSJ-79</strain>
    </source>
</reference>
<comment type="caution">
    <text evidence="1">The sequence shown here is derived from an EMBL/GenBank/DDBJ whole genome shotgun (WGS) entry which is preliminary data.</text>
</comment>
<organism evidence="1 2">
    <name type="scientific">Parabacteroides hominis</name>
    <dbReference type="NCBI Taxonomy" id="2763057"/>
    <lineage>
        <taxon>Bacteria</taxon>
        <taxon>Pseudomonadati</taxon>
        <taxon>Bacteroidota</taxon>
        <taxon>Bacteroidia</taxon>
        <taxon>Bacteroidales</taxon>
        <taxon>Tannerellaceae</taxon>
        <taxon>Parabacteroides</taxon>
    </lineage>
</organism>
<dbReference type="InterPro" id="IPR038653">
    <property type="entry name" value="Put_CMD_sf"/>
</dbReference>
<accession>A0ABR7DNA3</accession>
<evidence type="ECO:0000313" key="1">
    <source>
        <dbReference type="EMBL" id="MBC5632412.1"/>
    </source>
</evidence>
<evidence type="ECO:0000313" key="2">
    <source>
        <dbReference type="Proteomes" id="UP000651475"/>
    </source>
</evidence>
<dbReference type="Pfam" id="PF14900">
    <property type="entry name" value="DUF4493"/>
    <property type="match status" value="1"/>
</dbReference>